<protein>
    <submittedName>
        <fullName evidence="1">Molybdopterin synthase sulfur carrier subunit</fullName>
    </submittedName>
</protein>
<name>A0A347ZV68_9CHLR</name>
<dbReference type="OrthoDB" id="598356at2"/>
<dbReference type="RefSeq" id="WP_116223409.1">
    <property type="nucleotide sequence ID" value="NZ_AP018437.1"/>
</dbReference>
<sequence length="81" mass="9026">MKIKVTLYYHLKEKAGTGSLEIDVPEKATIKDLKGMLEARFPALRTHLDNIMILMDKKIVLDEDVLKENAEVAFLTPVGGG</sequence>
<proteinExistence type="predicted"/>
<organism evidence="1 2">
    <name type="scientific">Pelolinea submarina</name>
    <dbReference type="NCBI Taxonomy" id="913107"/>
    <lineage>
        <taxon>Bacteria</taxon>
        <taxon>Bacillati</taxon>
        <taxon>Chloroflexota</taxon>
        <taxon>Anaerolineae</taxon>
        <taxon>Anaerolineales</taxon>
        <taxon>Anaerolineaceae</taxon>
        <taxon>Pelolinea</taxon>
    </lineage>
</organism>
<dbReference type="Proteomes" id="UP000256388">
    <property type="component" value="Unassembled WGS sequence"/>
</dbReference>
<dbReference type="AlphaFoldDB" id="A0A347ZV68"/>
<evidence type="ECO:0000313" key="2">
    <source>
        <dbReference type="Proteomes" id="UP000256388"/>
    </source>
</evidence>
<dbReference type="Pfam" id="PF02597">
    <property type="entry name" value="ThiS"/>
    <property type="match status" value="1"/>
</dbReference>
<evidence type="ECO:0000313" key="1">
    <source>
        <dbReference type="EMBL" id="REG10215.1"/>
    </source>
</evidence>
<gene>
    <name evidence="1" type="ORF">DFR64_0067</name>
</gene>
<dbReference type="InterPro" id="IPR016155">
    <property type="entry name" value="Mopterin_synth/thiamin_S_b"/>
</dbReference>
<accession>A0A347ZV68</accession>
<reference evidence="1 2" key="1">
    <citation type="submission" date="2018-08" db="EMBL/GenBank/DDBJ databases">
        <title>Genomic Encyclopedia of Type Strains, Phase IV (KMG-IV): sequencing the most valuable type-strain genomes for metagenomic binning, comparative biology and taxonomic classification.</title>
        <authorList>
            <person name="Goeker M."/>
        </authorList>
    </citation>
    <scope>NUCLEOTIDE SEQUENCE [LARGE SCALE GENOMIC DNA]</scope>
    <source>
        <strain evidence="1 2">DSM 23923</strain>
    </source>
</reference>
<dbReference type="InterPro" id="IPR003749">
    <property type="entry name" value="ThiS/MoaD-like"/>
</dbReference>
<dbReference type="SUPFAM" id="SSF54285">
    <property type="entry name" value="MoaD/ThiS"/>
    <property type="match status" value="1"/>
</dbReference>
<keyword evidence="2" id="KW-1185">Reference proteome</keyword>
<dbReference type="CDD" id="cd00754">
    <property type="entry name" value="Ubl_MoaD"/>
    <property type="match status" value="1"/>
</dbReference>
<dbReference type="Gene3D" id="3.10.20.30">
    <property type="match status" value="1"/>
</dbReference>
<dbReference type="EMBL" id="QUMS01000001">
    <property type="protein sequence ID" value="REG10215.1"/>
    <property type="molecule type" value="Genomic_DNA"/>
</dbReference>
<comment type="caution">
    <text evidence="1">The sequence shown here is derived from an EMBL/GenBank/DDBJ whole genome shotgun (WGS) entry which is preliminary data.</text>
</comment>
<dbReference type="InterPro" id="IPR012675">
    <property type="entry name" value="Beta-grasp_dom_sf"/>
</dbReference>